<sequence>MAKYPTLESCQYHTKKGDLKIHKFAPDVDKAMTFMTSAWQTVTPGTISNCFRKSGIRHEAVGLLAFTDPLMEVTEILDVKKVDMARIRPGQKATLTADSFHFISGDDEIVEEVKKLL</sequence>
<evidence type="ECO:0000313" key="3">
    <source>
        <dbReference type="Proteomes" id="UP000267821"/>
    </source>
</evidence>
<dbReference type="Proteomes" id="UP000267821">
    <property type="component" value="Unassembled WGS sequence"/>
</dbReference>
<evidence type="ECO:0000313" key="1">
    <source>
        <dbReference type="EMBL" id="RPB22509.1"/>
    </source>
</evidence>
<keyword evidence="3" id="KW-1185">Reference proteome</keyword>
<dbReference type="OrthoDB" id="5459703at2759"/>
<accession>A0A3N4LVZ0</accession>
<name>A0A3N4LVZ0_9PEZI</name>
<gene>
    <name evidence="1" type="ORF">L211DRAFT_850543</name>
    <name evidence="2" type="ORF">L211DRAFT_873921</name>
</gene>
<evidence type="ECO:0000313" key="2">
    <source>
        <dbReference type="EMBL" id="RPB25749.1"/>
    </source>
</evidence>
<proteinExistence type="predicted"/>
<dbReference type="EMBL" id="ML121551">
    <property type="protein sequence ID" value="RPB22509.1"/>
    <property type="molecule type" value="Genomic_DNA"/>
</dbReference>
<dbReference type="AlphaFoldDB" id="A0A3N4LVZ0"/>
<reference evidence="2 3" key="1">
    <citation type="journal article" date="2018" name="Nat. Ecol. Evol.">
        <title>Pezizomycetes genomes reveal the molecular basis of ectomycorrhizal truffle lifestyle.</title>
        <authorList>
            <person name="Murat C."/>
            <person name="Payen T."/>
            <person name="Noel B."/>
            <person name="Kuo A."/>
            <person name="Morin E."/>
            <person name="Chen J."/>
            <person name="Kohler A."/>
            <person name="Krizsan K."/>
            <person name="Balestrini R."/>
            <person name="Da Silva C."/>
            <person name="Montanini B."/>
            <person name="Hainaut M."/>
            <person name="Levati E."/>
            <person name="Barry K.W."/>
            <person name="Belfiori B."/>
            <person name="Cichocki N."/>
            <person name="Clum A."/>
            <person name="Dockter R.B."/>
            <person name="Fauchery L."/>
            <person name="Guy J."/>
            <person name="Iotti M."/>
            <person name="Le Tacon F."/>
            <person name="Lindquist E.A."/>
            <person name="Lipzen A."/>
            <person name="Malagnac F."/>
            <person name="Mello A."/>
            <person name="Molinier V."/>
            <person name="Miyauchi S."/>
            <person name="Poulain J."/>
            <person name="Riccioni C."/>
            <person name="Rubini A."/>
            <person name="Sitrit Y."/>
            <person name="Splivallo R."/>
            <person name="Traeger S."/>
            <person name="Wang M."/>
            <person name="Zifcakova L."/>
            <person name="Wipf D."/>
            <person name="Zambonelli A."/>
            <person name="Paolocci F."/>
            <person name="Nowrousian M."/>
            <person name="Ottonello S."/>
            <person name="Baldrian P."/>
            <person name="Spatafora J.W."/>
            <person name="Henrissat B."/>
            <person name="Nagy L.G."/>
            <person name="Aury J.M."/>
            <person name="Wincker P."/>
            <person name="Grigoriev I.V."/>
            <person name="Bonfante P."/>
            <person name="Martin F.M."/>
        </authorList>
    </citation>
    <scope>NUCLEOTIDE SEQUENCE [LARGE SCALE GENOMIC DNA]</scope>
    <source>
        <strain evidence="2 3">ATCC MYA-4762</strain>
    </source>
</reference>
<organism evidence="2 3">
    <name type="scientific">Terfezia boudieri ATCC MYA-4762</name>
    <dbReference type="NCBI Taxonomy" id="1051890"/>
    <lineage>
        <taxon>Eukaryota</taxon>
        <taxon>Fungi</taxon>
        <taxon>Dikarya</taxon>
        <taxon>Ascomycota</taxon>
        <taxon>Pezizomycotina</taxon>
        <taxon>Pezizomycetes</taxon>
        <taxon>Pezizales</taxon>
        <taxon>Pezizaceae</taxon>
        <taxon>Terfezia</taxon>
    </lineage>
</organism>
<dbReference type="EMBL" id="ML121536">
    <property type="protein sequence ID" value="RPB25749.1"/>
    <property type="molecule type" value="Genomic_DNA"/>
</dbReference>
<protein>
    <submittedName>
        <fullName evidence="2">Uncharacterized protein</fullName>
    </submittedName>
</protein>